<feature type="transmembrane region" description="Helical" evidence="2">
    <location>
        <begin position="139"/>
        <end position="157"/>
    </location>
</feature>
<evidence type="ECO:0000313" key="3">
    <source>
        <dbReference type="EMBL" id="TDE95021.1"/>
    </source>
</evidence>
<gene>
    <name evidence="3" type="ORF">EXU48_09640</name>
</gene>
<keyword evidence="2" id="KW-0472">Membrane</keyword>
<reference evidence="3 4" key="1">
    <citation type="submission" date="2019-03" db="EMBL/GenBank/DDBJ databases">
        <title>Genomic features of bacteria from cold environments.</title>
        <authorList>
            <person name="Shen L."/>
        </authorList>
    </citation>
    <scope>NUCLEOTIDE SEQUENCE [LARGE SCALE GENOMIC DNA]</scope>
    <source>
        <strain evidence="4">T3246-1</strain>
    </source>
</reference>
<keyword evidence="2" id="KW-0812">Transmembrane</keyword>
<feature type="region of interest" description="Disordered" evidence="1">
    <location>
        <begin position="1"/>
        <end position="22"/>
    </location>
</feature>
<feature type="transmembrane region" description="Helical" evidence="2">
    <location>
        <begin position="305"/>
        <end position="324"/>
    </location>
</feature>
<dbReference type="Proteomes" id="UP000504882">
    <property type="component" value="Unassembled WGS sequence"/>
</dbReference>
<evidence type="ECO:0000256" key="2">
    <source>
        <dbReference type="SAM" id="Phobius"/>
    </source>
</evidence>
<feature type="transmembrane region" description="Helical" evidence="2">
    <location>
        <begin position="273"/>
        <end position="293"/>
    </location>
</feature>
<feature type="transmembrane region" description="Helical" evidence="2">
    <location>
        <begin position="98"/>
        <end position="119"/>
    </location>
</feature>
<protein>
    <submittedName>
        <fullName evidence="3">Uncharacterized protein</fullName>
    </submittedName>
</protein>
<feature type="transmembrane region" description="Helical" evidence="2">
    <location>
        <begin position="238"/>
        <end position="261"/>
    </location>
</feature>
<evidence type="ECO:0000256" key="1">
    <source>
        <dbReference type="SAM" id="MobiDB-lite"/>
    </source>
</evidence>
<name>A0ABY2E4S9_9MICO</name>
<feature type="compositionally biased region" description="Pro residues" evidence="1">
    <location>
        <begin position="8"/>
        <end position="18"/>
    </location>
</feature>
<feature type="transmembrane region" description="Helical" evidence="2">
    <location>
        <begin position="69"/>
        <end position="86"/>
    </location>
</feature>
<dbReference type="RefSeq" id="WP_133107431.1">
    <property type="nucleotide sequence ID" value="NZ_SMNA01000004.1"/>
</dbReference>
<comment type="caution">
    <text evidence="3">The sequence shown here is derived from an EMBL/GenBank/DDBJ whole genome shotgun (WGS) entry which is preliminary data.</text>
</comment>
<dbReference type="EMBL" id="SMNA01000004">
    <property type="protein sequence ID" value="TDE95021.1"/>
    <property type="molecule type" value="Genomic_DNA"/>
</dbReference>
<proteinExistence type="predicted"/>
<feature type="transmembrane region" description="Helical" evidence="2">
    <location>
        <begin position="169"/>
        <end position="189"/>
    </location>
</feature>
<keyword evidence="4" id="KW-1185">Reference proteome</keyword>
<accession>A0ABY2E4S9</accession>
<keyword evidence="2" id="KW-1133">Transmembrane helix</keyword>
<evidence type="ECO:0000313" key="4">
    <source>
        <dbReference type="Proteomes" id="UP000504882"/>
    </source>
</evidence>
<organism evidence="3 4">
    <name type="scientific">Occultella glacieicola</name>
    <dbReference type="NCBI Taxonomy" id="2518684"/>
    <lineage>
        <taxon>Bacteria</taxon>
        <taxon>Bacillati</taxon>
        <taxon>Actinomycetota</taxon>
        <taxon>Actinomycetes</taxon>
        <taxon>Micrococcales</taxon>
        <taxon>Ruaniaceae</taxon>
        <taxon>Occultella</taxon>
    </lineage>
</organism>
<feature type="transmembrane region" description="Helical" evidence="2">
    <location>
        <begin position="30"/>
        <end position="49"/>
    </location>
</feature>
<sequence length="339" mass="36312">MQTADPALSPPRPRPSDAPDPVSRRWHRPLVVTAVGMFALVLVSAFGLLFDDRTILGESVWLKTLKFGFSFGAYLLTLAWLIAHLTRARRFGWLTGTLFAAISAVEVGVIALAAALGTFSHFNTSTDPVNEVVQAVFKYGIPVMFVVNVAMAVMVLFQRIGDRSVTTTVRWGLLMSTLGMVAAVFIVSVGGQGDRTLVDANGRSVELNAGHGVGDLDGHGMFLTNWSLTGGDMRVSHFVGLHGIQVFIAAAIVLVALAGRYAWLRDERVRAGLIRWFAIGYLGVFLTVAWQAVRGQSVAAPDGVTLAALAASFAIAFVGIAVTTRRAWTTPDGRRSASV</sequence>